<dbReference type="InterPro" id="IPR049712">
    <property type="entry name" value="Poly_export"/>
</dbReference>
<accession>A0A7W4W6I9</accession>
<dbReference type="PANTHER" id="PTHR33619:SF3">
    <property type="entry name" value="POLYSACCHARIDE EXPORT PROTEIN GFCE-RELATED"/>
    <property type="match status" value="1"/>
</dbReference>
<keyword evidence="6" id="KW-1185">Reference proteome</keyword>
<feature type="signal peptide" evidence="2">
    <location>
        <begin position="1"/>
        <end position="28"/>
    </location>
</feature>
<keyword evidence="1 2" id="KW-0732">Signal</keyword>
<dbReference type="PANTHER" id="PTHR33619">
    <property type="entry name" value="POLYSACCHARIDE EXPORT PROTEIN GFCE-RELATED"/>
    <property type="match status" value="1"/>
</dbReference>
<dbReference type="InterPro" id="IPR019554">
    <property type="entry name" value="Soluble_ligand-bd"/>
</dbReference>
<dbReference type="GO" id="GO:0015159">
    <property type="term" value="F:polysaccharide transmembrane transporter activity"/>
    <property type="evidence" value="ECO:0007669"/>
    <property type="project" value="InterPro"/>
</dbReference>
<sequence>MKINTVSIALIILAIAFSGCSTTNTTKASSNNQAIADRYHIGASDVLTINVWNRSNLDRSVTVRPDGKISFPLVGDIYVAGLQPTELQLALEEALRKYMKVIPGEVSVTVDEVHSYKVSVLGEVRAPGRFEFQTQVSILEALAQAGGLTEFATRDRILIIRNYLGNKEDIVFDYQKAAKLRGGSDPLMLLPGDVVLVP</sequence>
<evidence type="ECO:0000313" key="6">
    <source>
        <dbReference type="Proteomes" id="UP000537130"/>
    </source>
</evidence>
<protein>
    <submittedName>
        <fullName evidence="5">Polysaccharide export outer membrane protein</fullName>
    </submittedName>
</protein>
<dbReference type="InterPro" id="IPR003715">
    <property type="entry name" value="Poly_export_N"/>
</dbReference>
<reference evidence="5 6" key="1">
    <citation type="submission" date="2020-08" db="EMBL/GenBank/DDBJ databases">
        <title>Genomic Encyclopedia of Type Strains, Phase III (KMG-III): the genomes of soil and plant-associated and newly described type strains.</title>
        <authorList>
            <person name="Whitman W."/>
        </authorList>
    </citation>
    <scope>NUCLEOTIDE SEQUENCE [LARGE SCALE GENOMIC DNA]</scope>
    <source>
        <strain evidence="5 6">CECT 8654</strain>
    </source>
</reference>
<name>A0A7W4W6I9_9GAMM</name>
<comment type="caution">
    <text evidence="5">The sequence shown here is derived from an EMBL/GenBank/DDBJ whole genome shotgun (WGS) entry which is preliminary data.</text>
</comment>
<gene>
    <name evidence="5" type="ORF">FHR99_002085</name>
</gene>
<dbReference type="RefSeq" id="WP_183410577.1">
    <property type="nucleotide sequence ID" value="NZ_JACHWY010000002.1"/>
</dbReference>
<dbReference type="Gene3D" id="3.30.1950.10">
    <property type="entry name" value="wza like domain"/>
    <property type="match status" value="1"/>
</dbReference>
<evidence type="ECO:0000256" key="1">
    <source>
        <dbReference type="ARBA" id="ARBA00022729"/>
    </source>
</evidence>
<dbReference type="Proteomes" id="UP000537130">
    <property type="component" value="Unassembled WGS sequence"/>
</dbReference>
<dbReference type="PROSITE" id="PS51257">
    <property type="entry name" value="PROKAR_LIPOPROTEIN"/>
    <property type="match status" value="1"/>
</dbReference>
<dbReference type="Pfam" id="PF10531">
    <property type="entry name" value="SLBB"/>
    <property type="match status" value="1"/>
</dbReference>
<dbReference type="Pfam" id="PF02563">
    <property type="entry name" value="Poly_export"/>
    <property type="match status" value="1"/>
</dbReference>
<dbReference type="EMBL" id="JACHWY010000002">
    <property type="protein sequence ID" value="MBB3047819.1"/>
    <property type="molecule type" value="Genomic_DNA"/>
</dbReference>
<evidence type="ECO:0000259" key="3">
    <source>
        <dbReference type="Pfam" id="PF02563"/>
    </source>
</evidence>
<feature type="chain" id="PRO_5030781113" evidence="2">
    <location>
        <begin position="29"/>
        <end position="198"/>
    </location>
</feature>
<proteinExistence type="predicted"/>
<dbReference type="AlphaFoldDB" id="A0A7W4W6I9"/>
<feature type="domain" description="Polysaccharide export protein N-terminal" evidence="3">
    <location>
        <begin position="36"/>
        <end position="110"/>
    </location>
</feature>
<organism evidence="5 6">
    <name type="scientific">Litorivivens lipolytica</name>
    <dbReference type="NCBI Taxonomy" id="1524264"/>
    <lineage>
        <taxon>Bacteria</taxon>
        <taxon>Pseudomonadati</taxon>
        <taxon>Pseudomonadota</taxon>
        <taxon>Gammaproteobacteria</taxon>
        <taxon>Litorivivens</taxon>
    </lineage>
</organism>
<evidence type="ECO:0000259" key="4">
    <source>
        <dbReference type="Pfam" id="PF10531"/>
    </source>
</evidence>
<evidence type="ECO:0000313" key="5">
    <source>
        <dbReference type="EMBL" id="MBB3047819.1"/>
    </source>
</evidence>
<evidence type="ECO:0000256" key="2">
    <source>
        <dbReference type="SAM" id="SignalP"/>
    </source>
</evidence>
<dbReference type="Gene3D" id="3.10.560.10">
    <property type="entry name" value="Outer membrane lipoprotein wza domain like"/>
    <property type="match status" value="1"/>
</dbReference>
<feature type="domain" description="Soluble ligand binding" evidence="4">
    <location>
        <begin position="117"/>
        <end position="164"/>
    </location>
</feature>